<feature type="transmembrane region" description="Helical" evidence="9">
    <location>
        <begin position="368"/>
        <end position="390"/>
    </location>
</feature>
<dbReference type="AlphaFoldDB" id="A0A6S6QP85"/>
<feature type="transmembrane region" description="Helical" evidence="9">
    <location>
        <begin position="899"/>
        <end position="919"/>
    </location>
</feature>
<feature type="transmembrane region" description="Helical" evidence="9">
    <location>
        <begin position="439"/>
        <end position="459"/>
    </location>
</feature>
<dbReference type="GO" id="GO:0009636">
    <property type="term" value="P:response to toxic substance"/>
    <property type="evidence" value="ECO:0007669"/>
    <property type="project" value="UniProtKB-ARBA"/>
</dbReference>
<dbReference type="Gene3D" id="1.20.1640.10">
    <property type="entry name" value="Multidrug efflux transporter AcrB transmembrane domain"/>
    <property type="match status" value="2"/>
</dbReference>
<keyword evidence="5 9" id="KW-0997">Cell inner membrane</keyword>
<dbReference type="PANTHER" id="PTHR32063:SF11">
    <property type="entry name" value="CATION OR DRUG EFFLUX SYSTEM PROTEIN"/>
    <property type="match status" value="1"/>
</dbReference>
<comment type="similarity">
    <text evidence="2 9">Belongs to the resistance-nodulation-cell division (RND) (TC 2.A.6) family.</text>
</comment>
<dbReference type="Gene3D" id="3.30.70.1430">
    <property type="entry name" value="Multidrug efflux transporter AcrB pore domain"/>
    <property type="match status" value="2"/>
</dbReference>
<evidence type="ECO:0000256" key="9">
    <source>
        <dbReference type="RuleBase" id="RU364070"/>
    </source>
</evidence>
<keyword evidence="4" id="KW-1003">Cell membrane</keyword>
<feature type="transmembrane region" description="Helical" evidence="9">
    <location>
        <begin position="396"/>
        <end position="418"/>
    </location>
</feature>
<proteinExistence type="inferred from homology"/>
<dbReference type="NCBIfam" id="NF000282">
    <property type="entry name" value="RND_permease_1"/>
    <property type="match status" value="1"/>
</dbReference>
<feature type="transmembrane region" description="Helical" evidence="9">
    <location>
        <begin position="12"/>
        <end position="34"/>
    </location>
</feature>
<dbReference type="SUPFAM" id="SSF82693">
    <property type="entry name" value="Multidrug efflux transporter AcrB pore domain, PN1, PN2, PC1 and PC2 subdomains"/>
    <property type="match status" value="4"/>
</dbReference>
<reference evidence="10 11" key="1">
    <citation type="submission" date="2020-08" db="EMBL/GenBank/DDBJ databases">
        <title>Genome sequence of Rhizobiales bacterium strain IZ6.</title>
        <authorList>
            <person name="Nakai R."/>
            <person name="Naganuma T."/>
        </authorList>
    </citation>
    <scope>NUCLEOTIDE SEQUENCE [LARGE SCALE GENOMIC DNA]</scope>
    <source>
        <strain evidence="10 11">IZ6</strain>
    </source>
</reference>
<dbReference type="InterPro" id="IPR001036">
    <property type="entry name" value="Acrflvin-R"/>
</dbReference>
<evidence type="ECO:0000256" key="1">
    <source>
        <dbReference type="ARBA" id="ARBA00004429"/>
    </source>
</evidence>
<feature type="transmembrane region" description="Helical" evidence="9">
    <location>
        <begin position="1002"/>
        <end position="1028"/>
    </location>
</feature>
<keyword evidence="8 9" id="KW-0472">Membrane</keyword>
<dbReference type="Proteomes" id="UP000515317">
    <property type="component" value="Chromosome"/>
</dbReference>
<dbReference type="FunFam" id="3.30.70.1430:FF:000001">
    <property type="entry name" value="Efflux pump membrane transporter"/>
    <property type="match status" value="1"/>
</dbReference>
<evidence type="ECO:0000256" key="6">
    <source>
        <dbReference type="ARBA" id="ARBA00022692"/>
    </source>
</evidence>
<organism evidence="10 11">
    <name type="scientific">Terrihabitans soli</name>
    <dbReference type="NCBI Taxonomy" id="708113"/>
    <lineage>
        <taxon>Bacteria</taxon>
        <taxon>Pseudomonadati</taxon>
        <taxon>Pseudomonadota</taxon>
        <taxon>Alphaproteobacteria</taxon>
        <taxon>Hyphomicrobiales</taxon>
        <taxon>Terrihabitans</taxon>
    </lineage>
</organism>
<dbReference type="EMBL" id="AP023361">
    <property type="protein sequence ID" value="BCJ92374.1"/>
    <property type="molecule type" value="Genomic_DNA"/>
</dbReference>
<feature type="transmembrane region" description="Helical" evidence="9">
    <location>
        <begin position="974"/>
        <end position="996"/>
    </location>
</feature>
<feature type="transmembrane region" description="Helical" evidence="9">
    <location>
        <begin position="540"/>
        <end position="558"/>
    </location>
</feature>
<evidence type="ECO:0000256" key="7">
    <source>
        <dbReference type="ARBA" id="ARBA00022989"/>
    </source>
</evidence>
<evidence type="ECO:0000313" key="11">
    <source>
        <dbReference type="Proteomes" id="UP000515317"/>
    </source>
</evidence>
<dbReference type="PANTHER" id="PTHR32063">
    <property type="match status" value="1"/>
</dbReference>
<name>A0A6S6QP85_9HYPH</name>
<feature type="transmembrane region" description="Helical" evidence="9">
    <location>
        <begin position="874"/>
        <end position="892"/>
    </location>
</feature>
<dbReference type="Gene3D" id="3.30.70.1320">
    <property type="entry name" value="Multidrug efflux transporter AcrB pore domain like"/>
    <property type="match status" value="1"/>
</dbReference>
<dbReference type="GO" id="GO:0015562">
    <property type="term" value="F:efflux transmembrane transporter activity"/>
    <property type="evidence" value="ECO:0007669"/>
    <property type="project" value="InterPro"/>
</dbReference>
<evidence type="ECO:0000256" key="3">
    <source>
        <dbReference type="ARBA" id="ARBA00022448"/>
    </source>
</evidence>
<dbReference type="FunFam" id="1.20.1640.10:FF:000001">
    <property type="entry name" value="Efflux pump membrane transporter"/>
    <property type="match status" value="1"/>
</dbReference>
<evidence type="ECO:0000256" key="8">
    <source>
        <dbReference type="ARBA" id="ARBA00023136"/>
    </source>
</evidence>
<dbReference type="NCBIfam" id="TIGR00915">
    <property type="entry name" value="2A0602"/>
    <property type="match status" value="1"/>
</dbReference>
<dbReference type="RefSeq" id="WP_222875945.1">
    <property type="nucleotide sequence ID" value="NZ_AP023361.1"/>
</dbReference>
<dbReference type="GO" id="GO:0005886">
    <property type="term" value="C:plasma membrane"/>
    <property type="evidence" value="ECO:0007669"/>
    <property type="project" value="UniProtKB-SubCell"/>
</dbReference>
<keyword evidence="3 9" id="KW-0813">Transport</keyword>
<feature type="transmembrane region" description="Helical" evidence="9">
    <location>
        <begin position="471"/>
        <end position="498"/>
    </location>
</feature>
<evidence type="ECO:0000256" key="2">
    <source>
        <dbReference type="ARBA" id="ARBA00010942"/>
    </source>
</evidence>
<dbReference type="Gene3D" id="3.30.2090.10">
    <property type="entry name" value="Multidrug efflux transporter AcrB TolC docking domain, DN and DC subdomains"/>
    <property type="match status" value="2"/>
</dbReference>
<accession>A0A6S6QP85</accession>
<dbReference type="KEGG" id="tso:IZ6_31090"/>
<dbReference type="SUPFAM" id="SSF82714">
    <property type="entry name" value="Multidrug efflux transporter AcrB TolC docking domain, DN and DC subdomains"/>
    <property type="match status" value="2"/>
</dbReference>
<dbReference type="InterPro" id="IPR004764">
    <property type="entry name" value="MdtF-like"/>
</dbReference>
<protein>
    <recommendedName>
        <fullName evidence="9">Efflux pump membrane transporter</fullName>
    </recommendedName>
</protein>
<dbReference type="InterPro" id="IPR027463">
    <property type="entry name" value="AcrB_DN_DC_subdom"/>
</dbReference>
<keyword evidence="7 9" id="KW-1133">Transmembrane helix</keyword>
<evidence type="ECO:0000256" key="4">
    <source>
        <dbReference type="ARBA" id="ARBA00022475"/>
    </source>
</evidence>
<dbReference type="GO" id="GO:0042910">
    <property type="term" value="F:xenobiotic transmembrane transporter activity"/>
    <property type="evidence" value="ECO:0007669"/>
    <property type="project" value="TreeGrafter"/>
</dbReference>
<evidence type="ECO:0000256" key="5">
    <source>
        <dbReference type="ARBA" id="ARBA00022519"/>
    </source>
</evidence>
<evidence type="ECO:0000313" key="10">
    <source>
        <dbReference type="EMBL" id="BCJ92374.1"/>
    </source>
</evidence>
<dbReference type="Gene3D" id="3.30.70.1440">
    <property type="entry name" value="Multidrug efflux transporter AcrB pore domain"/>
    <property type="match status" value="1"/>
</dbReference>
<dbReference type="SUPFAM" id="SSF82866">
    <property type="entry name" value="Multidrug efflux transporter AcrB transmembrane domain"/>
    <property type="match status" value="2"/>
</dbReference>
<feature type="transmembrane region" description="Helical" evidence="9">
    <location>
        <begin position="345"/>
        <end position="361"/>
    </location>
</feature>
<sequence length="1067" mass="114782">MRFGHFFIDRPIFAAVVSIITVVIGFVALVNLPIAQYPSIAPPTVVIQATYPGANAETIAETVAAPIEQQINGVEGMIYMTSQATSDGVLQTTVTFEIGTDLDIAQVQVQNRVNQAEPRLPEEVRRLGVRVNKSSNDFLMVVNLYSPDQTLDELYISTYVYLNIRDRLARLEGVGDMFVFGARELSLRVWLDPLKLASYSLTPAEVVGALQEQNVQVSGGALGQPPAPADTDFQVMVTTQGRFRTPEQFKDVIIKSAEGRLLRLKDVARVEFGAQTYTTNSYLNGQYAVGVGINQRPGSNALAAAEVVLNEMELLKKDFPKGLDYAVVYNPTEFVADSIEAVTETIWEAIALVVLVVLIFLQSWRAAIIPIIAIPVSLIGTFAVMAGFGYSINMLTLFGLILAIGIVVDDAIVVVENVERNIAEGKTPREAAHITMDEVGVAVIAIALVLSAVFVPTAFIPGISGQFYKQFALTIAAATIISAFNSLTLSPALAAMLLRPHAHGSKRSLIRRAADGFNKRFDWLSLKYSHGVERVVGHKIIALGIYGALVALTIFVFGRVPQGFIPQSDQSYAIVAVQLPEGASLQRTDAVVRKIIEISRKTDGVANAIGIAGFSGATFTAASNAAAIFTPFEPFQTRVPKHRDATSIIADLQAGVSGIEDAFVIVIAPPSVQGLGTGGGFNMQIQDRGGVGIRALEQAVTEVTTAAATEPTLMGVFTTFNTRSPQIYVDIDREKAQLLGVPVGNIFQALQVFIGSAYVNDFTAYGRSFQVNAQADAPYRIESADLTRIKVRSSAGALVPLGTLVKISDATGPYTVNRHNLYTAVSVQGQGVPGVSSSTALAKMEEIAARVLPPGVGYEWTELAYQERNAGNPIYIFMLGVLFVFLVLAAQYESWSLPFSIILIVPLSILAALFGVMLRGQDNNILTQIGFVVLVGLAAKNAILIVEFARQNEEEGKTTVEAVIEACRQRLRPILMTSLAFTLGTVPLAIASGAGAELRQAIGTAVVFGMIGVTVLGLFLTPVFYVVVRWTTENFGSYILPRLVSLGRGGARDIAAFARKPKGRQKR</sequence>
<dbReference type="Pfam" id="PF00873">
    <property type="entry name" value="ACR_tran"/>
    <property type="match status" value="1"/>
</dbReference>
<feature type="transmembrane region" description="Helical" evidence="9">
    <location>
        <begin position="925"/>
        <end position="946"/>
    </location>
</feature>
<gene>
    <name evidence="10" type="primary">mexF</name>
    <name evidence="10" type="ORF">IZ6_31090</name>
</gene>
<comment type="subcellular location">
    <subcellularLocation>
        <location evidence="1 9">Cell inner membrane</location>
        <topology evidence="1 9">Multi-pass membrane protein</topology>
    </subcellularLocation>
</comment>
<dbReference type="PRINTS" id="PR00702">
    <property type="entry name" value="ACRIFLAVINRP"/>
</dbReference>
<keyword evidence="6 9" id="KW-0812">Transmembrane</keyword>
<keyword evidence="11" id="KW-1185">Reference proteome</keyword>